<evidence type="ECO:0000313" key="3">
    <source>
        <dbReference type="Proteomes" id="UP000479000"/>
    </source>
</evidence>
<dbReference type="AlphaFoldDB" id="A0A6H5G2N6"/>
<sequence>MENEANNESSADTNIVSQVVTSVTETVPEMHTLNIEVKNDDHADDNDKPATVVELITADEELGRLMTTPKVTVSNGKLNGSVAADDVVTAKRKLDISKIRNGMTVLRAVKASSTASTDGVKPADADGSVVEETEEVRGPAEVEVDAGNHTVTF</sequence>
<name>A0A6H5G2N6_9HEMI</name>
<feature type="region of interest" description="Disordered" evidence="1">
    <location>
        <begin position="112"/>
        <end position="153"/>
    </location>
</feature>
<organism evidence="2 3">
    <name type="scientific">Nesidiocoris tenuis</name>
    <dbReference type="NCBI Taxonomy" id="355587"/>
    <lineage>
        <taxon>Eukaryota</taxon>
        <taxon>Metazoa</taxon>
        <taxon>Ecdysozoa</taxon>
        <taxon>Arthropoda</taxon>
        <taxon>Hexapoda</taxon>
        <taxon>Insecta</taxon>
        <taxon>Pterygota</taxon>
        <taxon>Neoptera</taxon>
        <taxon>Paraneoptera</taxon>
        <taxon>Hemiptera</taxon>
        <taxon>Heteroptera</taxon>
        <taxon>Panheteroptera</taxon>
        <taxon>Cimicomorpha</taxon>
        <taxon>Miridae</taxon>
        <taxon>Dicyphina</taxon>
        <taxon>Nesidiocoris</taxon>
    </lineage>
</organism>
<gene>
    <name evidence="2" type="ORF">NTEN_LOCUS2518</name>
</gene>
<dbReference type="EMBL" id="CADCXU010004013">
    <property type="protein sequence ID" value="CAA9995757.1"/>
    <property type="molecule type" value="Genomic_DNA"/>
</dbReference>
<evidence type="ECO:0000256" key="1">
    <source>
        <dbReference type="SAM" id="MobiDB-lite"/>
    </source>
</evidence>
<proteinExistence type="predicted"/>
<keyword evidence="3" id="KW-1185">Reference proteome</keyword>
<protein>
    <submittedName>
        <fullName evidence="2">Uncharacterized protein</fullName>
    </submittedName>
</protein>
<evidence type="ECO:0000313" key="2">
    <source>
        <dbReference type="EMBL" id="CAA9995757.1"/>
    </source>
</evidence>
<dbReference type="Proteomes" id="UP000479000">
    <property type="component" value="Unassembled WGS sequence"/>
</dbReference>
<reference evidence="2 3" key="1">
    <citation type="submission" date="2020-02" db="EMBL/GenBank/DDBJ databases">
        <authorList>
            <person name="Ferguson B K."/>
        </authorList>
    </citation>
    <scope>NUCLEOTIDE SEQUENCE [LARGE SCALE GENOMIC DNA]</scope>
</reference>
<accession>A0A6H5G2N6</accession>
<feature type="non-terminal residue" evidence="2">
    <location>
        <position position="153"/>
    </location>
</feature>